<comment type="caution">
    <text evidence="7">The sequence shown here is derived from an EMBL/GenBank/DDBJ whole genome shotgun (WGS) entry which is preliminary data.</text>
</comment>
<sequence>MAGAFALFEVLGIPTTFNLSASIFLPGHFQFLDFNIIEHIEGGNIIPELKSAKPGDWIVNEGGISYFNPERIEGNLEAHKVRIGHDKIFYEERSLYLTKAMKKSGEDNDQFLKDLFGKIKYHFVNQNRFANFGAFPEHPKIIYIGGILVEENENIDITTVKNFSRFPLVYVSFGTVSVQSGMTVEDIKFMMGVFHGYQYRYKFKVRTGKECKPEKRGNLEVTNDFLPQQEILFHSNTKLFISHCGQNSLTEAIYAGVPLICIPNSGDQFYNSSLVEHLGIGKYVLLTFKDEKGNDQRNGNFESDFQNALSDILLYRMLVKMKIIFIFENFY</sequence>
<evidence type="ECO:0000256" key="4">
    <source>
        <dbReference type="ARBA" id="ARBA00047475"/>
    </source>
</evidence>
<dbReference type="InterPro" id="IPR050271">
    <property type="entry name" value="UDP-glycosyltransferase"/>
</dbReference>
<reference evidence="7 8" key="1">
    <citation type="submission" date="2020-08" db="EMBL/GenBank/DDBJ databases">
        <authorList>
            <person name="Koutsovoulos G."/>
            <person name="Danchin GJ E."/>
        </authorList>
    </citation>
    <scope>NUCLEOTIDE SEQUENCE [LARGE SCALE GENOMIC DNA]</scope>
</reference>
<evidence type="ECO:0000313" key="7">
    <source>
        <dbReference type="EMBL" id="CAD2153816.1"/>
    </source>
</evidence>
<evidence type="ECO:0000313" key="8">
    <source>
        <dbReference type="Proteomes" id="UP000580250"/>
    </source>
</evidence>
<comment type="subcellular location">
    <subcellularLocation>
        <location evidence="6">Membrane</location>
        <topology evidence="6">Single-pass membrane protein</topology>
    </subcellularLocation>
</comment>
<dbReference type="EC" id="2.4.1.17" evidence="6"/>
<keyword evidence="2 5" id="KW-0328">Glycosyltransferase</keyword>
<organism evidence="7 8">
    <name type="scientific">Meloidogyne enterolobii</name>
    <name type="common">Root-knot nematode worm</name>
    <name type="synonym">Meloidogyne mayaguensis</name>
    <dbReference type="NCBI Taxonomy" id="390850"/>
    <lineage>
        <taxon>Eukaryota</taxon>
        <taxon>Metazoa</taxon>
        <taxon>Ecdysozoa</taxon>
        <taxon>Nematoda</taxon>
        <taxon>Chromadorea</taxon>
        <taxon>Rhabditida</taxon>
        <taxon>Tylenchina</taxon>
        <taxon>Tylenchomorpha</taxon>
        <taxon>Tylenchoidea</taxon>
        <taxon>Meloidogynidae</taxon>
        <taxon>Meloidogyninae</taxon>
        <taxon>Meloidogyne</taxon>
    </lineage>
</organism>
<dbReference type="Gene3D" id="3.40.50.2000">
    <property type="entry name" value="Glycogen Phosphorylase B"/>
    <property type="match status" value="1"/>
</dbReference>
<accession>A0A6V7UDJ9</accession>
<comment type="similarity">
    <text evidence="1 5">Belongs to the UDP-glycosyltransferase family.</text>
</comment>
<dbReference type="InterPro" id="IPR035595">
    <property type="entry name" value="UDP_glycos_trans_CS"/>
</dbReference>
<gene>
    <name evidence="7" type="ORF">MENT_LOCUS11263</name>
</gene>
<dbReference type="Pfam" id="PF00201">
    <property type="entry name" value="UDPGT"/>
    <property type="match status" value="1"/>
</dbReference>
<dbReference type="GO" id="GO:0015020">
    <property type="term" value="F:glucuronosyltransferase activity"/>
    <property type="evidence" value="ECO:0007669"/>
    <property type="project" value="UniProtKB-EC"/>
</dbReference>
<evidence type="ECO:0000256" key="2">
    <source>
        <dbReference type="ARBA" id="ARBA00022676"/>
    </source>
</evidence>
<dbReference type="EMBL" id="CAJEWN010000054">
    <property type="protein sequence ID" value="CAD2153816.1"/>
    <property type="molecule type" value="Genomic_DNA"/>
</dbReference>
<dbReference type="Proteomes" id="UP000580250">
    <property type="component" value="Unassembled WGS sequence"/>
</dbReference>
<protein>
    <recommendedName>
        <fullName evidence="6">UDP-glucuronosyltransferase</fullName>
        <ecNumber evidence="6">2.4.1.17</ecNumber>
    </recommendedName>
</protein>
<evidence type="ECO:0000256" key="1">
    <source>
        <dbReference type="ARBA" id="ARBA00009995"/>
    </source>
</evidence>
<dbReference type="GO" id="GO:0016020">
    <property type="term" value="C:membrane"/>
    <property type="evidence" value="ECO:0007669"/>
    <property type="project" value="UniProtKB-SubCell"/>
</dbReference>
<keyword evidence="3 5" id="KW-0808">Transferase</keyword>
<evidence type="ECO:0000256" key="3">
    <source>
        <dbReference type="ARBA" id="ARBA00022679"/>
    </source>
</evidence>
<dbReference type="InterPro" id="IPR002213">
    <property type="entry name" value="UDP_glucos_trans"/>
</dbReference>
<evidence type="ECO:0000256" key="6">
    <source>
        <dbReference type="RuleBase" id="RU362059"/>
    </source>
</evidence>
<name>A0A6V7UDJ9_MELEN</name>
<comment type="catalytic activity">
    <reaction evidence="4 6">
        <text>glucuronate acceptor + UDP-alpha-D-glucuronate = acceptor beta-D-glucuronoside + UDP + H(+)</text>
        <dbReference type="Rhea" id="RHEA:21032"/>
        <dbReference type="ChEBI" id="CHEBI:15378"/>
        <dbReference type="ChEBI" id="CHEBI:58052"/>
        <dbReference type="ChEBI" id="CHEBI:58223"/>
        <dbReference type="ChEBI" id="CHEBI:132367"/>
        <dbReference type="ChEBI" id="CHEBI:132368"/>
        <dbReference type="EC" id="2.4.1.17"/>
    </reaction>
</comment>
<dbReference type="OrthoDB" id="6280089at2759"/>
<dbReference type="PROSITE" id="PS00375">
    <property type="entry name" value="UDPGT"/>
    <property type="match status" value="1"/>
</dbReference>
<dbReference type="PANTHER" id="PTHR48043">
    <property type="entry name" value="EG:EG0003.4 PROTEIN-RELATED"/>
    <property type="match status" value="1"/>
</dbReference>
<proteinExistence type="inferred from homology"/>
<dbReference type="SUPFAM" id="SSF53756">
    <property type="entry name" value="UDP-Glycosyltransferase/glycogen phosphorylase"/>
    <property type="match status" value="1"/>
</dbReference>
<dbReference type="AlphaFoldDB" id="A0A6V7UDJ9"/>
<evidence type="ECO:0000256" key="5">
    <source>
        <dbReference type="RuleBase" id="RU003718"/>
    </source>
</evidence>
<dbReference type="PANTHER" id="PTHR48043:SF145">
    <property type="entry name" value="FI06409P-RELATED"/>
    <property type="match status" value="1"/>
</dbReference>